<dbReference type="InterPro" id="IPR036895">
    <property type="entry name" value="Uracil-DNA_glycosylase-like_sf"/>
</dbReference>
<evidence type="ECO:0000313" key="2">
    <source>
        <dbReference type="Proteomes" id="UP000294395"/>
    </source>
</evidence>
<reference evidence="1 2" key="1">
    <citation type="submission" date="2019-03" db="EMBL/GenBank/DDBJ databases">
        <title>Complete genome sequence of two outbreak-associated Acinetobacter haemolyticus strains.</title>
        <authorList>
            <person name="Bai L."/>
            <person name="Zhang S.-C."/>
            <person name="Deng Y."/>
            <person name="Song C.-C."/>
            <person name="Kang G.-B."/>
            <person name="Dong Y."/>
            <person name="Wang Y."/>
            <person name="Gao F."/>
            <person name="Huang H."/>
        </authorList>
    </citation>
    <scope>NUCLEOTIDE SEQUENCE [LARGE SCALE GENOMIC DNA]</scope>
    <source>
        <strain evidence="1 2">TJR01</strain>
    </source>
</reference>
<evidence type="ECO:0008006" key="3">
    <source>
        <dbReference type="Google" id="ProtNLM"/>
    </source>
</evidence>
<dbReference type="EMBL" id="CP038009">
    <property type="protein sequence ID" value="QBQ14978.1"/>
    <property type="molecule type" value="Genomic_DNA"/>
</dbReference>
<sequence length="222" mass="25557">MSRKMQNIIQQLLEKFDQNELKSLSGDIICSDPNLTLKKGKYYFLSFNPGGDEIKDDNLTLKTAIENVLGGGKHFYCVPYKGQEKMKPLQNRYKSLCDSILETNPEYIFTTNLIFLPSPNSKSISFQQEAQKCWKAHEVFLNIIQPEVIFCNGNGAVSSFTYIQQFIRNKTEIEEFDAKHGSWKIRTFSGYLFDHPIKIIGIPHMSYYHPQKGAEIIKKLIS</sequence>
<proteinExistence type="predicted"/>
<gene>
    <name evidence="1" type="ORF">AHTJR_01155</name>
</gene>
<evidence type="ECO:0000313" key="1">
    <source>
        <dbReference type="EMBL" id="QBQ14978.1"/>
    </source>
</evidence>
<organism evidence="1 2">
    <name type="scientific">Acinetobacter haemolyticus</name>
    <dbReference type="NCBI Taxonomy" id="29430"/>
    <lineage>
        <taxon>Bacteria</taxon>
        <taxon>Pseudomonadati</taxon>
        <taxon>Pseudomonadota</taxon>
        <taxon>Gammaproteobacteria</taxon>
        <taxon>Moraxellales</taxon>
        <taxon>Moraxellaceae</taxon>
        <taxon>Acinetobacter</taxon>
    </lineage>
</organism>
<name>A0A4P7B2A0_ACIHA</name>
<dbReference type="Proteomes" id="UP000294395">
    <property type="component" value="Chromosome"/>
</dbReference>
<protein>
    <recommendedName>
        <fullName evidence="3">Uracil-DNA glycosylase-like domain-containing protein</fullName>
    </recommendedName>
</protein>
<dbReference type="Gene3D" id="3.40.470.10">
    <property type="entry name" value="Uracil-DNA glycosylase-like domain"/>
    <property type="match status" value="1"/>
</dbReference>
<dbReference type="AlphaFoldDB" id="A0A4P7B2A0"/>
<accession>A0A4P7B2A0</accession>